<evidence type="ECO:0000313" key="1">
    <source>
        <dbReference type="EMBL" id="KIJ43149.1"/>
    </source>
</evidence>
<dbReference type="Proteomes" id="UP000054279">
    <property type="component" value="Unassembled WGS sequence"/>
</dbReference>
<reference evidence="1 2" key="1">
    <citation type="submission" date="2014-06" db="EMBL/GenBank/DDBJ databases">
        <title>Evolutionary Origins and Diversification of the Mycorrhizal Mutualists.</title>
        <authorList>
            <consortium name="DOE Joint Genome Institute"/>
            <consortium name="Mycorrhizal Genomics Consortium"/>
            <person name="Kohler A."/>
            <person name="Kuo A."/>
            <person name="Nagy L.G."/>
            <person name="Floudas D."/>
            <person name="Copeland A."/>
            <person name="Barry K.W."/>
            <person name="Cichocki N."/>
            <person name="Veneault-Fourrey C."/>
            <person name="LaButti K."/>
            <person name="Lindquist E.A."/>
            <person name="Lipzen A."/>
            <person name="Lundell T."/>
            <person name="Morin E."/>
            <person name="Murat C."/>
            <person name="Riley R."/>
            <person name="Ohm R."/>
            <person name="Sun H."/>
            <person name="Tunlid A."/>
            <person name="Henrissat B."/>
            <person name="Grigoriev I.V."/>
            <person name="Hibbett D.S."/>
            <person name="Martin F."/>
        </authorList>
    </citation>
    <scope>NUCLEOTIDE SEQUENCE [LARGE SCALE GENOMIC DNA]</scope>
    <source>
        <strain evidence="1 2">SS14</strain>
    </source>
</reference>
<dbReference type="EMBL" id="KN837125">
    <property type="protein sequence ID" value="KIJ43149.1"/>
    <property type="molecule type" value="Genomic_DNA"/>
</dbReference>
<organism evidence="1 2">
    <name type="scientific">Sphaerobolus stellatus (strain SS14)</name>
    <dbReference type="NCBI Taxonomy" id="990650"/>
    <lineage>
        <taxon>Eukaryota</taxon>
        <taxon>Fungi</taxon>
        <taxon>Dikarya</taxon>
        <taxon>Basidiomycota</taxon>
        <taxon>Agaricomycotina</taxon>
        <taxon>Agaricomycetes</taxon>
        <taxon>Phallomycetidae</taxon>
        <taxon>Geastrales</taxon>
        <taxon>Sphaerobolaceae</taxon>
        <taxon>Sphaerobolus</taxon>
    </lineage>
</organism>
<dbReference type="AlphaFoldDB" id="A0A0C9V803"/>
<proteinExistence type="predicted"/>
<sequence>MPFALTDHLKTNHKELFVLPSDHDKLQARLWIEFDVVKDLKDVPRISGWQPALPGFKVIPRFSYQHCGLIHSQFPYNAELLSRTNARSQLIDLVARRSKLHRATWLVNVDCCLLRKDWRMDMGLAEYGGYRTQEKTSMQRTGRTLASSLSAVFTVLLQQPPETFICPLNYHGRRVDRPPVTSIRRGSSIL</sequence>
<evidence type="ECO:0000313" key="2">
    <source>
        <dbReference type="Proteomes" id="UP000054279"/>
    </source>
</evidence>
<name>A0A0C9V803_SPHS4</name>
<keyword evidence="2" id="KW-1185">Reference proteome</keyword>
<dbReference type="HOGENOM" id="CLU_1428827_0_0_1"/>
<protein>
    <submittedName>
        <fullName evidence="1">Uncharacterized protein</fullName>
    </submittedName>
</protein>
<gene>
    <name evidence="1" type="ORF">M422DRAFT_253654</name>
</gene>
<accession>A0A0C9V803</accession>